<accession>A0A9X2JWW6</accession>
<organism evidence="3 4">
    <name type="scientific">Promicromonospora thailandica</name>
    <dbReference type="NCBI Taxonomy" id="765201"/>
    <lineage>
        <taxon>Bacteria</taxon>
        <taxon>Bacillati</taxon>
        <taxon>Actinomycetota</taxon>
        <taxon>Actinomycetes</taxon>
        <taxon>Micrococcales</taxon>
        <taxon>Promicromonosporaceae</taxon>
        <taxon>Promicromonospora</taxon>
    </lineage>
</organism>
<dbReference type="EMBL" id="JAMTCS010000010">
    <property type="protein sequence ID" value="MCP2265982.1"/>
    <property type="molecule type" value="Genomic_DNA"/>
</dbReference>
<dbReference type="RefSeq" id="WP_253837447.1">
    <property type="nucleotide sequence ID" value="NZ_JAMTCS010000010.1"/>
</dbReference>
<feature type="compositionally biased region" description="Polar residues" evidence="1">
    <location>
        <begin position="1"/>
        <end position="14"/>
    </location>
</feature>
<protein>
    <submittedName>
        <fullName evidence="3">Uncharacterized protein</fullName>
    </submittedName>
</protein>
<feature type="transmembrane region" description="Helical" evidence="2">
    <location>
        <begin position="25"/>
        <end position="46"/>
    </location>
</feature>
<keyword evidence="2" id="KW-1133">Transmembrane helix</keyword>
<feature type="region of interest" description="Disordered" evidence="1">
    <location>
        <begin position="1"/>
        <end position="20"/>
    </location>
</feature>
<keyword evidence="2" id="KW-0812">Transmembrane</keyword>
<sequence>MTNESSTAAHTTVAQREARSSANPLALGLGLLLGGAAALVLGSVLVPHAGFAVFFALAFVGIVMMVIGAVQLVVGVHRFADNVDRVARALIDARRD</sequence>
<evidence type="ECO:0000256" key="2">
    <source>
        <dbReference type="SAM" id="Phobius"/>
    </source>
</evidence>
<feature type="transmembrane region" description="Helical" evidence="2">
    <location>
        <begin position="52"/>
        <end position="76"/>
    </location>
</feature>
<comment type="caution">
    <text evidence="3">The sequence shown here is derived from an EMBL/GenBank/DDBJ whole genome shotgun (WGS) entry which is preliminary data.</text>
</comment>
<evidence type="ECO:0000313" key="3">
    <source>
        <dbReference type="EMBL" id="MCP2265982.1"/>
    </source>
</evidence>
<keyword evidence="2" id="KW-0472">Membrane</keyword>
<gene>
    <name evidence="3" type="ORF">APR03_003347</name>
</gene>
<dbReference type="AlphaFoldDB" id="A0A9X2JWW6"/>
<evidence type="ECO:0000256" key="1">
    <source>
        <dbReference type="SAM" id="MobiDB-lite"/>
    </source>
</evidence>
<keyword evidence="4" id="KW-1185">Reference proteome</keyword>
<proteinExistence type="predicted"/>
<dbReference type="Proteomes" id="UP001139493">
    <property type="component" value="Unassembled WGS sequence"/>
</dbReference>
<evidence type="ECO:0000313" key="4">
    <source>
        <dbReference type="Proteomes" id="UP001139493"/>
    </source>
</evidence>
<name>A0A9X2JWW6_9MICO</name>
<reference evidence="3" key="1">
    <citation type="submission" date="2022-06" db="EMBL/GenBank/DDBJ databases">
        <title>Genomic Encyclopedia of Archaeal and Bacterial Type Strains, Phase II (KMG-II): from individual species to whole genera.</title>
        <authorList>
            <person name="Goeker M."/>
        </authorList>
    </citation>
    <scope>NUCLEOTIDE SEQUENCE</scope>
    <source>
        <strain evidence="3">DSM 26652</strain>
    </source>
</reference>